<accession>X0XEY3</accession>
<gene>
    <name evidence="1" type="ORF">S01H1_60800</name>
</gene>
<organism evidence="1">
    <name type="scientific">marine sediment metagenome</name>
    <dbReference type="NCBI Taxonomy" id="412755"/>
    <lineage>
        <taxon>unclassified sequences</taxon>
        <taxon>metagenomes</taxon>
        <taxon>ecological metagenomes</taxon>
    </lineage>
</organism>
<evidence type="ECO:0000313" key="1">
    <source>
        <dbReference type="EMBL" id="GAG23491.1"/>
    </source>
</evidence>
<proteinExistence type="predicted"/>
<feature type="non-terminal residue" evidence="1">
    <location>
        <position position="37"/>
    </location>
</feature>
<dbReference type="EMBL" id="BARS01039833">
    <property type="protein sequence ID" value="GAG23491.1"/>
    <property type="molecule type" value="Genomic_DNA"/>
</dbReference>
<protein>
    <submittedName>
        <fullName evidence="1">Uncharacterized protein</fullName>
    </submittedName>
</protein>
<sequence>MSDFIPATTGLSRVFIIEGRARPDHVPEYFSCMRGQA</sequence>
<name>X0XEY3_9ZZZZ</name>
<dbReference type="AlphaFoldDB" id="X0XEY3"/>
<reference evidence="1" key="1">
    <citation type="journal article" date="2014" name="Front. Microbiol.">
        <title>High frequency of phylogenetically diverse reductive dehalogenase-homologous genes in deep subseafloor sedimentary metagenomes.</title>
        <authorList>
            <person name="Kawai M."/>
            <person name="Futagami T."/>
            <person name="Toyoda A."/>
            <person name="Takaki Y."/>
            <person name="Nishi S."/>
            <person name="Hori S."/>
            <person name="Arai W."/>
            <person name="Tsubouchi T."/>
            <person name="Morono Y."/>
            <person name="Uchiyama I."/>
            <person name="Ito T."/>
            <person name="Fujiyama A."/>
            <person name="Inagaki F."/>
            <person name="Takami H."/>
        </authorList>
    </citation>
    <scope>NUCLEOTIDE SEQUENCE</scope>
    <source>
        <strain evidence="1">Expedition CK06-06</strain>
    </source>
</reference>
<comment type="caution">
    <text evidence="1">The sequence shown here is derived from an EMBL/GenBank/DDBJ whole genome shotgun (WGS) entry which is preliminary data.</text>
</comment>